<evidence type="ECO:0000256" key="2">
    <source>
        <dbReference type="ARBA" id="ARBA00023141"/>
    </source>
</evidence>
<name>A0A7K0C0E9_9ACTN</name>
<dbReference type="GO" id="GO:0009073">
    <property type="term" value="P:aromatic amino acid family biosynthetic process"/>
    <property type="evidence" value="ECO:0007669"/>
    <property type="project" value="UniProtKB-KW"/>
</dbReference>
<dbReference type="GO" id="GO:0050661">
    <property type="term" value="F:NADP binding"/>
    <property type="evidence" value="ECO:0007669"/>
    <property type="project" value="TreeGrafter"/>
</dbReference>
<evidence type="ECO:0000313" key="4">
    <source>
        <dbReference type="EMBL" id="MQY06294.1"/>
    </source>
</evidence>
<keyword evidence="4" id="KW-0560">Oxidoreductase</keyword>
<dbReference type="PANTHER" id="PTHR21089:SF1">
    <property type="entry name" value="BIFUNCTIONAL 3-DEHYDROQUINATE DEHYDRATASE_SHIKIMATE DEHYDROGENASE, CHLOROPLASTIC"/>
    <property type="match status" value="1"/>
</dbReference>
<gene>
    <name evidence="4" type="primary">aroE_1</name>
    <name evidence="4" type="ORF">ACRB68_43820</name>
</gene>
<dbReference type="InterPro" id="IPR022893">
    <property type="entry name" value="Shikimate_DH_fam"/>
</dbReference>
<dbReference type="InterPro" id="IPR036291">
    <property type="entry name" value="NAD(P)-bd_dom_sf"/>
</dbReference>
<dbReference type="Pfam" id="PF08501">
    <property type="entry name" value="Shikimate_dh_N"/>
    <property type="match status" value="1"/>
</dbReference>
<dbReference type="InterPro" id="IPR013708">
    <property type="entry name" value="Shikimate_DH-bd_N"/>
</dbReference>
<dbReference type="InterPro" id="IPR046346">
    <property type="entry name" value="Aminoacid_DH-like_N_sf"/>
</dbReference>
<proteinExistence type="predicted"/>
<keyword evidence="2" id="KW-0028">Amino-acid biosynthesis</keyword>
<accession>A0A7K0C0E9</accession>
<sequence length="274" mass="27226">MSGGGPAAIGGATRLYAVLGDPVAQVRAPALLNPLFAGLGLDAVLVPVHVGAADLAAVLAGLAAVRNLDGLLVTVPHKIAVCGLAGALGPAAAVSGSANALRRRPGGGWYAEDFDGAGFVAGLEAAGHRVRGARFAIAGAGGAGGAIAAAVLTAGAAEVRLHDTDPARPAGIAARLARHWPGRIGPVRAVGERKPDVAVNATPLGLRPDDPLPFDPAGLPAGCVVADIVMRPRDTALLRAAAGLGHPVHHGAHMLDHQVALYRDFFGLEGPAPP</sequence>
<evidence type="ECO:0000259" key="3">
    <source>
        <dbReference type="Pfam" id="PF08501"/>
    </source>
</evidence>
<evidence type="ECO:0000313" key="5">
    <source>
        <dbReference type="Proteomes" id="UP000487268"/>
    </source>
</evidence>
<dbReference type="Gene3D" id="3.40.50.720">
    <property type="entry name" value="NAD(P)-binding Rossmann-like Domain"/>
    <property type="match status" value="1"/>
</dbReference>
<dbReference type="AlphaFoldDB" id="A0A7K0C0E9"/>
<comment type="pathway">
    <text evidence="1">Metabolic intermediate biosynthesis; chorismate biosynthesis; chorismate from D-erythrose 4-phosphate and phosphoenolpyruvate: step 4/7.</text>
</comment>
<dbReference type="SUPFAM" id="SSF53223">
    <property type="entry name" value="Aminoacid dehydrogenase-like, N-terminal domain"/>
    <property type="match status" value="1"/>
</dbReference>
<dbReference type="Gene3D" id="3.40.50.10860">
    <property type="entry name" value="Leucine Dehydrogenase, chain A, domain 1"/>
    <property type="match status" value="1"/>
</dbReference>
<dbReference type="GO" id="GO:0009423">
    <property type="term" value="P:chorismate biosynthetic process"/>
    <property type="evidence" value="ECO:0007669"/>
    <property type="project" value="TreeGrafter"/>
</dbReference>
<dbReference type="SUPFAM" id="SSF51735">
    <property type="entry name" value="NAD(P)-binding Rossmann-fold domains"/>
    <property type="match status" value="1"/>
</dbReference>
<dbReference type="GO" id="GO:0004764">
    <property type="term" value="F:shikimate 3-dehydrogenase (NADP+) activity"/>
    <property type="evidence" value="ECO:0007669"/>
    <property type="project" value="UniProtKB-EC"/>
</dbReference>
<reference evidence="4 5" key="1">
    <citation type="submission" date="2019-10" db="EMBL/GenBank/DDBJ databases">
        <title>Actinomadura rubteroloni sp. nov. and Actinomadura macrotermitis sp. nov., isolated from the gut of fungus growing-termite Macrotermes natalensis.</title>
        <authorList>
            <person name="Benndorf R."/>
            <person name="Martin K."/>
            <person name="Kuefner M."/>
            <person name="De Beer W."/>
            <person name="Kaster A.-K."/>
            <person name="Vollmers J."/>
            <person name="Poulsen M."/>
            <person name="Beemelmanns C."/>
        </authorList>
    </citation>
    <scope>NUCLEOTIDE SEQUENCE [LARGE SCALE GENOMIC DNA]</scope>
    <source>
        <strain evidence="4 5">RB68</strain>
    </source>
</reference>
<dbReference type="EC" id="1.1.1.25" evidence="4"/>
<dbReference type="GO" id="GO:0005829">
    <property type="term" value="C:cytosol"/>
    <property type="evidence" value="ECO:0007669"/>
    <property type="project" value="TreeGrafter"/>
</dbReference>
<dbReference type="PANTHER" id="PTHR21089">
    <property type="entry name" value="SHIKIMATE DEHYDROGENASE"/>
    <property type="match status" value="1"/>
</dbReference>
<feature type="domain" description="Shikimate dehydrogenase substrate binding N-terminal" evidence="3">
    <location>
        <begin position="18"/>
        <end position="100"/>
    </location>
</feature>
<organism evidence="4 5">
    <name type="scientific">Actinomadura macrotermitis</name>
    <dbReference type="NCBI Taxonomy" id="2585200"/>
    <lineage>
        <taxon>Bacteria</taxon>
        <taxon>Bacillati</taxon>
        <taxon>Actinomycetota</taxon>
        <taxon>Actinomycetes</taxon>
        <taxon>Streptosporangiales</taxon>
        <taxon>Thermomonosporaceae</taxon>
        <taxon>Actinomadura</taxon>
    </lineage>
</organism>
<evidence type="ECO:0000256" key="1">
    <source>
        <dbReference type="ARBA" id="ARBA00004871"/>
    </source>
</evidence>
<keyword evidence="2" id="KW-0057">Aromatic amino acid biosynthesis</keyword>
<comment type="caution">
    <text evidence="4">The sequence shown here is derived from an EMBL/GenBank/DDBJ whole genome shotgun (WGS) entry which is preliminary data.</text>
</comment>
<dbReference type="GO" id="GO:0019632">
    <property type="term" value="P:shikimate metabolic process"/>
    <property type="evidence" value="ECO:0007669"/>
    <property type="project" value="TreeGrafter"/>
</dbReference>
<dbReference type="Proteomes" id="UP000487268">
    <property type="component" value="Unassembled WGS sequence"/>
</dbReference>
<dbReference type="EMBL" id="WEGH01000003">
    <property type="protein sequence ID" value="MQY06294.1"/>
    <property type="molecule type" value="Genomic_DNA"/>
</dbReference>
<keyword evidence="5" id="KW-1185">Reference proteome</keyword>
<dbReference type="RefSeq" id="WP_328594564.1">
    <property type="nucleotide sequence ID" value="NZ_WEGH01000003.1"/>
</dbReference>
<protein>
    <submittedName>
        <fullName evidence="4">Shikimate dehydrogenase (NADP(+))</fullName>
        <ecNumber evidence="4">1.1.1.25</ecNumber>
    </submittedName>
</protein>